<dbReference type="RefSeq" id="WP_353475219.1">
    <property type="nucleotide sequence ID" value="NZ_CP123385.1"/>
</dbReference>
<evidence type="ECO:0000313" key="2">
    <source>
        <dbReference type="EMBL" id="XCC96353.1"/>
    </source>
</evidence>
<reference evidence="2" key="1">
    <citation type="submission" date="2023-02" db="EMBL/GenBank/DDBJ databases">
        <title>Description and genomic characterization of Salipiger bruguierae sp. nov., isolated from the sediment of mangrove plant Bruguiera sexangula.</title>
        <authorList>
            <person name="Long M."/>
        </authorList>
    </citation>
    <scope>NUCLEOTIDE SEQUENCE</scope>
    <source>
        <strain evidence="2">H15</strain>
    </source>
</reference>
<dbReference type="AlphaFoldDB" id="A0AAU8AP35"/>
<accession>A0AAU8AP35</accession>
<protein>
    <submittedName>
        <fullName evidence="2">DUF1127 domain-containing protein</fullName>
    </submittedName>
</protein>
<sequence length="73" mass="8577">MTSFPLALFRARQIDNPFATRMRRLAHEASVRRGVRDLQELDDHLLRDIGLAPEDFADAARYGRDFRLIRELH</sequence>
<dbReference type="Pfam" id="PF06568">
    <property type="entry name" value="YjiS-like"/>
    <property type="match status" value="1"/>
</dbReference>
<proteinExistence type="predicted"/>
<gene>
    <name evidence="2" type="ORF">PVT71_16820</name>
</gene>
<dbReference type="EMBL" id="CP123385">
    <property type="protein sequence ID" value="XCC96353.1"/>
    <property type="molecule type" value="Genomic_DNA"/>
</dbReference>
<dbReference type="InterPro" id="IPR009506">
    <property type="entry name" value="YjiS-like"/>
</dbReference>
<feature type="domain" description="YjiS-like" evidence="1">
    <location>
        <begin position="32"/>
        <end position="55"/>
    </location>
</feature>
<organism evidence="2">
    <name type="scientific">Alloyangia sp. H15</name>
    <dbReference type="NCBI Taxonomy" id="3029062"/>
    <lineage>
        <taxon>Bacteria</taxon>
        <taxon>Pseudomonadati</taxon>
        <taxon>Pseudomonadota</taxon>
        <taxon>Alphaproteobacteria</taxon>
        <taxon>Rhodobacterales</taxon>
        <taxon>Roseobacteraceae</taxon>
        <taxon>Alloyangia</taxon>
    </lineage>
</organism>
<name>A0AAU8AP35_9RHOB</name>
<evidence type="ECO:0000259" key="1">
    <source>
        <dbReference type="Pfam" id="PF06568"/>
    </source>
</evidence>